<dbReference type="Proteomes" id="UP001240171">
    <property type="component" value="Unassembled WGS sequence"/>
</dbReference>
<dbReference type="Pfam" id="PF21088">
    <property type="entry name" value="MS_channel_1st"/>
    <property type="match status" value="1"/>
</dbReference>
<protein>
    <submittedName>
        <fullName evidence="11">Mechanosensitive ion channel family protein</fullName>
    </submittedName>
</protein>
<evidence type="ECO:0000256" key="1">
    <source>
        <dbReference type="ARBA" id="ARBA00004651"/>
    </source>
</evidence>
<dbReference type="Pfam" id="PF21082">
    <property type="entry name" value="MS_channel_3rd"/>
    <property type="match status" value="1"/>
</dbReference>
<reference evidence="11 12" key="1">
    <citation type="submission" date="2023-07" db="EMBL/GenBank/DDBJ databases">
        <title>Paenibacillus sp. JX-17 nov. isolated from soil.</title>
        <authorList>
            <person name="Wan Y."/>
            <person name="Liu B."/>
        </authorList>
    </citation>
    <scope>NUCLEOTIDE SEQUENCE [LARGE SCALE GENOMIC DNA]</scope>
    <source>
        <strain evidence="11 12">JX-17</strain>
    </source>
</reference>
<evidence type="ECO:0000256" key="4">
    <source>
        <dbReference type="ARBA" id="ARBA00022692"/>
    </source>
</evidence>
<evidence type="ECO:0000256" key="5">
    <source>
        <dbReference type="ARBA" id="ARBA00022989"/>
    </source>
</evidence>
<dbReference type="Pfam" id="PF00924">
    <property type="entry name" value="MS_channel_2nd"/>
    <property type="match status" value="1"/>
</dbReference>
<dbReference type="InterPro" id="IPR011066">
    <property type="entry name" value="MscS_channel_C_sf"/>
</dbReference>
<dbReference type="PANTHER" id="PTHR43634">
    <property type="entry name" value="OW CONDUCTANCE MECHANOSENSITIVE CHANNEL"/>
    <property type="match status" value="1"/>
</dbReference>
<evidence type="ECO:0000256" key="2">
    <source>
        <dbReference type="ARBA" id="ARBA00008017"/>
    </source>
</evidence>
<feature type="transmembrane region" description="Helical" evidence="7">
    <location>
        <begin position="12"/>
        <end position="34"/>
    </location>
</feature>
<gene>
    <name evidence="11" type="ORF">Q5741_00260</name>
</gene>
<feature type="domain" description="Mechanosensitive ion channel MscS" evidence="8">
    <location>
        <begin position="180"/>
        <end position="246"/>
    </location>
</feature>
<dbReference type="PANTHER" id="PTHR43634:SF2">
    <property type="entry name" value="LOW CONDUCTANCE MECHANOSENSITIVE CHANNEL YNAI"/>
    <property type="match status" value="1"/>
</dbReference>
<evidence type="ECO:0000259" key="10">
    <source>
        <dbReference type="Pfam" id="PF21088"/>
    </source>
</evidence>
<evidence type="ECO:0000256" key="7">
    <source>
        <dbReference type="SAM" id="Phobius"/>
    </source>
</evidence>
<evidence type="ECO:0000259" key="9">
    <source>
        <dbReference type="Pfam" id="PF21082"/>
    </source>
</evidence>
<feature type="transmembrane region" description="Helical" evidence="7">
    <location>
        <begin position="62"/>
        <end position="79"/>
    </location>
</feature>
<keyword evidence="5 7" id="KW-1133">Transmembrane helix</keyword>
<keyword evidence="12" id="KW-1185">Reference proteome</keyword>
<dbReference type="SUPFAM" id="SSF50182">
    <property type="entry name" value="Sm-like ribonucleoproteins"/>
    <property type="match status" value="1"/>
</dbReference>
<dbReference type="InterPro" id="IPR010920">
    <property type="entry name" value="LSM_dom_sf"/>
</dbReference>
<organism evidence="11 12">
    <name type="scientific">Paenibacillus lacisoli</name>
    <dbReference type="NCBI Taxonomy" id="3064525"/>
    <lineage>
        <taxon>Bacteria</taxon>
        <taxon>Bacillati</taxon>
        <taxon>Bacillota</taxon>
        <taxon>Bacilli</taxon>
        <taxon>Bacillales</taxon>
        <taxon>Paenibacillaceae</taxon>
        <taxon>Paenibacillus</taxon>
    </lineage>
</organism>
<dbReference type="Gene3D" id="1.10.287.1260">
    <property type="match status" value="1"/>
</dbReference>
<feature type="transmembrane region" description="Helical" evidence="7">
    <location>
        <begin position="131"/>
        <end position="151"/>
    </location>
</feature>
<dbReference type="InterPro" id="IPR006685">
    <property type="entry name" value="MscS_channel_2nd"/>
</dbReference>
<comment type="similarity">
    <text evidence="2">Belongs to the MscS (TC 1.A.23) family.</text>
</comment>
<dbReference type="InterPro" id="IPR045042">
    <property type="entry name" value="YnaI-like"/>
</dbReference>
<dbReference type="Gene3D" id="3.30.70.100">
    <property type="match status" value="1"/>
</dbReference>
<dbReference type="Gene3D" id="2.30.30.60">
    <property type="match status" value="1"/>
</dbReference>
<dbReference type="RefSeq" id="WP_305022038.1">
    <property type="nucleotide sequence ID" value="NZ_JAUQTB010000001.1"/>
</dbReference>
<evidence type="ECO:0000313" key="12">
    <source>
        <dbReference type="Proteomes" id="UP001240171"/>
    </source>
</evidence>
<proteinExistence type="inferred from homology"/>
<dbReference type="EMBL" id="JAUQTB010000001">
    <property type="protein sequence ID" value="MDO7904839.1"/>
    <property type="molecule type" value="Genomic_DNA"/>
</dbReference>
<sequence length="359" mass="40079">MQDWIDYVITLGWTRIGVAAGILLMGVILARVLSRYGAAVIRHRWLAHPTISSWSYAFEKPVRALIIVLSLYLAIYTLSDSSWAGLRILGKLFRSTGVILMSWGFYRLSASSSLLLESISRRIGLDESSMLIPFLSKTIRVVMIIISVTVVGAEWGFQFNGLIAGMGLGSLAVALAAKETLSNILAGIVIITEKPFSKGDWIMTPSVEGIVEDITFRSSRIRTFADSLVTVPNATIADQPITNWSKMGKRRINFTLHVELKTDPVRLQTAVERLEAALQDDPRVAPGLLMVRFNEFRESGLGIFFYFFTNTTVWAEHLTARQELNFMIMRILDEEGVRLAYPAQRILIEEEKAFVGSAV</sequence>
<evidence type="ECO:0000256" key="6">
    <source>
        <dbReference type="ARBA" id="ARBA00023136"/>
    </source>
</evidence>
<dbReference type="SUPFAM" id="SSF82689">
    <property type="entry name" value="Mechanosensitive channel protein MscS (YggB), C-terminal domain"/>
    <property type="match status" value="1"/>
</dbReference>
<feature type="domain" description="Mechanosensitive ion channel transmembrane helices 2/3" evidence="10">
    <location>
        <begin position="138"/>
        <end position="178"/>
    </location>
</feature>
<feature type="domain" description="Mechanosensitive ion channel MscS C-terminal" evidence="9">
    <location>
        <begin position="252"/>
        <end position="338"/>
    </location>
</feature>
<dbReference type="InterPro" id="IPR049278">
    <property type="entry name" value="MS_channel_C"/>
</dbReference>
<keyword evidence="6 7" id="KW-0472">Membrane</keyword>
<dbReference type="InterPro" id="IPR011014">
    <property type="entry name" value="MscS_channel_TM-2"/>
</dbReference>
<evidence type="ECO:0000259" key="8">
    <source>
        <dbReference type="Pfam" id="PF00924"/>
    </source>
</evidence>
<evidence type="ECO:0000256" key="3">
    <source>
        <dbReference type="ARBA" id="ARBA00022475"/>
    </source>
</evidence>
<comment type="caution">
    <text evidence="11">The sequence shown here is derived from an EMBL/GenBank/DDBJ whole genome shotgun (WGS) entry which is preliminary data.</text>
</comment>
<evidence type="ECO:0000313" key="11">
    <source>
        <dbReference type="EMBL" id="MDO7904839.1"/>
    </source>
</evidence>
<comment type="subcellular location">
    <subcellularLocation>
        <location evidence="1">Cell membrane</location>
        <topology evidence="1">Multi-pass membrane protein</topology>
    </subcellularLocation>
</comment>
<dbReference type="InterPro" id="IPR049142">
    <property type="entry name" value="MS_channel_1st"/>
</dbReference>
<keyword evidence="4 7" id="KW-0812">Transmembrane</keyword>
<keyword evidence="3" id="KW-1003">Cell membrane</keyword>
<name>A0ABT9C832_9BACL</name>
<dbReference type="SUPFAM" id="SSF82861">
    <property type="entry name" value="Mechanosensitive channel protein MscS (YggB), transmembrane region"/>
    <property type="match status" value="1"/>
</dbReference>
<accession>A0ABT9C832</accession>
<dbReference type="InterPro" id="IPR023408">
    <property type="entry name" value="MscS_beta-dom_sf"/>
</dbReference>